<comment type="caution">
    <text evidence="6">Lacks conserved residue(s) required for the propagation of feature annotation.</text>
</comment>
<dbReference type="PANTHER" id="PTHR11660:SF57">
    <property type="entry name" value="SOLUTE CARRIER FAMILY 40 MEMBER"/>
    <property type="match status" value="1"/>
</dbReference>
<sequence length="296" mass="31814">MPKFMTLRVALKGNSWPMVGAVVDRLTYLHTLRLWLLSLSFGVAGMSGTVVVLFNGLISSFPAAFVALAVTNVAGALAALSTLAGTILIERKWVVVITGGKAESDQPELQDAGAGAVRVHHQLRLHGGLRRVEPRCSVGPVPPLRLCLRLYAGFLSLSTATRLAATTDNKSPPLSLSLIILCWESWVVYGRQEVFLPGNGIPAYVISLAHGVSAVVGIAATWAYPVARSWLSTIRTGLWSVWAQWCCLLACVASVWDFGELIVLSLHLVTCAVVIYKLHVYGCGRTYSISTGSCPR</sequence>
<keyword evidence="2 6" id="KW-0813">Transport</keyword>
<evidence type="ECO:0000256" key="3">
    <source>
        <dbReference type="ARBA" id="ARBA00022692"/>
    </source>
</evidence>
<reference evidence="7" key="3">
    <citation type="submission" date="2015-04" db="UniProtKB">
        <authorList>
            <consortium name="EnsemblPlants"/>
        </authorList>
    </citation>
    <scope>IDENTIFICATION</scope>
</reference>
<evidence type="ECO:0000256" key="1">
    <source>
        <dbReference type="ARBA" id="ARBA00004141"/>
    </source>
</evidence>
<keyword evidence="6" id="KW-0406">Ion transport</keyword>
<comment type="function">
    <text evidence="6">May be involved in iron transport and iron homeostasis.</text>
</comment>
<keyword evidence="8" id="KW-1185">Reference proteome</keyword>
<organism evidence="7 8">
    <name type="scientific">Leersia perrieri</name>
    <dbReference type="NCBI Taxonomy" id="77586"/>
    <lineage>
        <taxon>Eukaryota</taxon>
        <taxon>Viridiplantae</taxon>
        <taxon>Streptophyta</taxon>
        <taxon>Embryophyta</taxon>
        <taxon>Tracheophyta</taxon>
        <taxon>Spermatophyta</taxon>
        <taxon>Magnoliopsida</taxon>
        <taxon>Liliopsida</taxon>
        <taxon>Poales</taxon>
        <taxon>Poaceae</taxon>
        <taxon>BOP clade</taxon>
        <taxon>Oryzoideae</taxon>
        <taxon>Oryzeae</taxon>
        <taxon>Oryzinae</taxon>
        <taxon>Leersia</taxon>
    </lineage>
</organism>
<evidence type="ECO:0000256" key="2">
    <source>
        <dbReference type="ARBA" id="ARBA00022448"/>
    </source>
</evidence>
<dbReference type="Proteomes" id="UP000032180">
    <property type="component" value="Chromosome 5"/>
</dbReference>
<dbReference type="STRING" id="77586.A0A0D9WEA4"/>
<protein>
    <recommendedName>
        <fullName evidence="6">Solute carrier family 40 member</fullName>
    </recommendedName>
</protein>
<evidence type="ECO:0000313" key="7">
    <source>
        <dbReference type="EnsemblPlants" id="LPERR05G07090.1"/>
    </source>
</evidence>
<keyword evidence="4 6" id="KW-1133">Transmembrane helix</keyword>
<dbReference type="AlphaFoldDB" id="A0A0D9WEA4"/>
<dbReference type="EnsemblPlants" id="LPERR05G07090.1">
    <property type="protein sequence ID" value="LPERR05G07090.1"/>
    <property type="gene ID" value="LPERR05G07090"/>
</dbReference>
<feature type="transmembrane region" description="Helical" evidence="6">
    <location>
        <begin position="172"/>
        <end position="189"/>
    </location>
</feature>
<feature type="transmembrane region" description="Helical" evidence="6">
    <location>
        <begin position="201"/>
        <end position="224"/>
    </location>
</feature>
<dbReference type="GO" id="GO:0005381">
    <property type="term" value="F:iron ion transmembrane transporter activity"/>
    <property type="evidence" value="ECO:0007669"/>
    <property type="project" value="UniProtKB-UniRule"/>
</dbReference>
<dbReference type="PANTHER" id="PTHR11660">
    <property type="entry name" value="SOLUTE CARRIER FAMILY 40 MEMBER"/>
    <property type="match status" value="1"/>
</dbReference>
<dbReference type="InterPro" id="IPR009716">
    <property type="entry name" value="Ferroportin-1"/>
</dbReference>
<dbReference type="eggNOG" id="KOG2601">
    <property type="taxonomic scope" value="Eukaryota"/>
</dbReference>
<reference evidence="8" key="2">
    <citation type="submission" date="2013-12" db="EMBL/GenBank/DDBJ databases">
        <authorList>
            <person name="Yu Y."/>
            <person name="Lee S."/>
            <person name="de Baynast K."/>
            <person name="Wissotski M."/>
            <person name="Liu L."/>
            <person name="Talag J."/>
            <person name="Goicoechea J."/>
            <person name="Angelova A."/>
            <person name="Jetty R."/>
            <person name="Kudrna D."/>
            <person name="Golser W."/>
            <person name="Rivera L."/>
            <person name="Zhang J."/>
            <person name="Wing R."/>
        </authorList>
    </citation>
    <scope>NUCLEOTIDE SEQUENCE</scope>
</reference>
<comment type="subcellular location">
    <subcellularLocation>
        <location evidence="1 6">Membrane</location>
        <topology evidence="1 6">Multi-pass membrane protein</topology>
    </subcellularLocation>
</comment>
<dbReference type="Pfam" id="PF06963">
    <property type="entry name" value="FPN1"/>
    <property type="match status" value="2"/>
</dbReference>
<dbReference type="GO" id="GO:0016020">
    <property type="term" value="C:membrane"/>
    <property type="evidence" value="ECO:0007669"/>
    <property type="project" value="UniProtKB-SubCell"/>
</dbReference>
<accession>A0A0D9WEA4</accession>
<reference evidence="7 8" key="1">
    <citation type="submission" date="2012-08" db="EMBL/GenBank/DDBJ databases">
        <title>Oryza genome evolution.</title>
        <authorList>
            <person name="Wing R.A."/>
        </authorList>
    </citation>
    <scope>NUCLEOTIDE SEQUENCE</scope>
</reference>
<name>A0A0D9WEA4_9ORYZ</name>
<feature type="transmembrane region" description="Helical" evidence="6">
    <location>
        <begin position="34"/>
        <end position="58"/>
    </location>
</feature>
<keyword evidence="5 6" id="KW-0472">Membrane</keyword>
<dbReference type="Gramene" id="LPERR05G07090.1">
    <property type="protein sequence ID" value="LPERR05G07090.1"/>
    <property type="gene ID" value="LPERR05G07090"/>
</dbReference>
<feature type="transmembrane region" description="Helical" evidence="6">
    <location>
        <begin position="236"/>
        <end position="256"/>
    </location>
</feature>
<evidence type="ECO:0000256" key="4">
    <source>
        <dbReference type="ARBA" id="ARBA00022989"/>
    </source>
</evidence>
<dbReference type="HOGENOM" id="CLU_941247_0_0_1"/>
<comment type="similarity">
    <text evidence="6">Belongs to the ferroportin (FP) (TC 2.A.100) family. SLC40A subfamily.</text>
</comment>
<keyword evidence="3 6" id="KW-0812">Transmembrane</keyword>
<feature type="transmembrane region" description="Helical" evidence="6">
    <location>
        <begin position="262"/>
        <end position="280"/>
    </location>
</feature>
<proteinExistence type="inferred from homology"/>
<evidence type="ECO:0000256" key="5">
    <source>
        <dbReference type="ARBA" id="ARBA00023136"/>
    </source>
</evidence>
<feature type="transmembrane region" description="Helical" evidence="6">
    <location>
        <begin position="64"/>
        <end position="89"/>
    </location>
</feature>
<evidence type="ECO:0000256" key="6">
    <source>
        <dbReference type="RuleBase" id="RU365065"/>
    </source>
</evidence>
<evidence type="ECO:0000313" key="8">
    <source>
        <dbReference type="Proteomes" id="UP000032180"/>
    </source>
</evidence>